<evidence type="ECO:0000259" key="2">
    <source>
        <dbReference type="Pfam" id="PF18223"/>
    </source>
</evidence>
<name>A0A6N2ZCU6_CLOSY</name>
<dbReference type="Gene3D" id="3.30.1690.20">
    <property type="match status" value="1"/>
</dbReference>
<dbReference type="Pfam" id="PF18223">
    <property type="entry name" value="PilJ_C"/>
    <property type="match status" value="1"/>
</dbReference>
<gene>
    <name evidence="3" type="ORF">CSLFYP84_00480</name>
</gene>
<dbReference type="EMBL" id="CACRUA010000006">
    <property type="protein sequence ID" value="VYT74852.1"/>
    <property type="molecule type" value="Genomic_DNA"/>
</dbReference>
<organism evidence="3">
    <name type="scientific">Clostridium symbiosum</name>
    <name type="common">Bacteroides symbiosus</name>
    <dbReference type="NCBI Taxonomy" id="1512"/>
    <lineage>
        <taxon>Bacteria</taxon>
        <taxon>Bacillati</taxon>
        <taxon>Bacillota</taxon>
        <taxon>Clostridia</taxon>
        <taxon>Lachnospirales</taxon>
        <taxon>Lachnospiraceae</taxon>
        <taxon>Otoolea</taxon>
    </lineage>
</organism>
<proteinExistence type="predicted"/>
<dbReference type="InterPro" id="IPR012902">
    <property type="entry name" value="N_methyl_site"/>
</dbReference>
<dbReference type="NCBIfam" id="TIGR02532">
    <property type="entry name" value="IV_pilin_GFxxxE"/>
    <property type="match status" value="1"/>
</dbReference>
<dbReference type="RefSeq" id="WP_021641588.1">
    <property type="nucleotide sequence ID" value="NZ_CACRUA010000006.1"/>
</dbReference>
<dbReference type="Gene3D" id="3.30.700.10">
    <property type="entry name" value="Glycoprotein, Type 4 Pilin"/>
    <property type="match status" value="1"/>
</dbReference>
<evidence type="ECO:0000256" key="1">
    <source>
        <dbReference type="SAM" id="Phobius"/>
    </source>
</evidence>
<protein>
    <recommendedName>
        <fullName evidence="2">Pilin PilJ C-terminal domain-containing protein</fullName>
    </recommendedName>
</protein>
<evidence type="ECO:0000313" key="3">
    <source>
        <dbReference type="EMBL" id="VYT74852.1"/>
    </source>
</evidence>
<reference evidence="3" key="1">
    <citation type="submission" date="2019-11" db="EMBL/GenBank/DDBJ databases">
        <authorList>
            <person name="Feng L."/>
        </authorList>
    </citation>
    <scope>NUCLEOTIDE SEQUENCE</scope>
    <source>
        <strain evidence="3">CsymbiosumLFYP84</strain>
    </source>
</reference>
<feature type="domain" description="Pilin PilJ C-terminal" evidence="2">
    <location>
        <begin position="150"/>
        <end position="253"/>
    </location>
</feature>
<accession>A0A6N2ZCU6</accession>
<sequence length="275" mass="30797">MGKNTDTDKGFSLIELIIAIAILIILIGLLAPQFMKYIEKSRKAVCMNNVDVVISEYQVAIIEDRDIKPEKVLDDMVKNRGLECPSKGEYSIIHTGDELFVVNCSVHGNSEGVSSDPKITIGDGVYNTILKFAEEYTVDEIIKMFKDAGLPTNSIRNDTIREYLLKEVYGGQWPKVDKSLFTGANYGGDLYIQPYINVKNTSGGNISDTNKDSVFAYIGPSKDDISGQKWQAYFIYDPDSKQWYRDAKGNACLIMNKNWSTVKSETIDNGWIPVN</sequence>
<dbReference type="PROSITE" id="PS00409">
    <property type="entry name" value="PROKAR_NTER_METHYL"/>
    <property type="match status" value="1"/>
</dbReference>
<dbReference type="SUPFAM" id="SSF54523">
    <property type="entry name" value="Pili subunits"/>
    <property type="match status" value="1"/>
</dbReference>
<dbReference type="Pfam" id="PF07963">
    <property type="entry name" value="N_methyl"/>
    <property type="match status" value="1"/>
</dbReference>
<dbReference type="AlphaFoldDB" id="A0A6N2ZCU6"/>
<dbReference type="InterPro" id="IPR045584">
    <property type="entry name" value="Pilin-like"/>
</dbReference>
<keyword evidence="1" id="KW-0812">Transmembrane</keyword>
<keyword evidence="1" id="KW-1133">Transmembrane helix</keyword>
<feature type="transmembrane region" description="Helical" evidence="1">
    <location>
        <begin position="12"/>
        <end position="32"/>
    </location>
</feature>
<keyword evidence="1" id="KW-0472">Membrane</keyword>
<dbReference type="InterPro" id="IPR040599">
    <property type="entry name" value="PilJ_C"/>
</dbReference>